<accession>H6RP71</accession>
<dbReference type="CDD" id="cd01483">
    <property type="entry name" value="E1_enzyme_family"/>
    <property type="match status" value="1"/>
</dbReference>
<feature type="domain" description="THIF-type NAD/FAD binding fold" evidence="2">
    <location>
        <begin position="171"/>
        <end position="300"/>
    </location>
</feature>
<dbReference type="eggNOG" id="COG0476">
    <property type="taxonomic scope" value="Bacteria"/>
</dbReference>
<sequence length="410" mass="44399">MSLPRLVRDSPDLSRLVNEGYAVRIFAGHLAIDDVPFVTAGGTVVRGSLVCPLDIQGETTTPPQTHVMWFTEIPHSKEGMELQALIHQRGPIQLAGGLMAACSSSMKAHGRGYTNYYDKVVAYAGLIVGHAQAIDPTAIPTTFKPVVSDETDSVFKYLDTNSSRAGITALAEKISLPKVAIVGLGGTGAYLLDLLAKTPIRELHVYDGDVFSTHNSYRSPGAASIEELNAAPLKVDYHAARYGRLRWGVVPHAQYVTADNVDELLEMSFVFLAMDANEDKKVIVDALTDAGVPFIDTGLGVRHDANGLAGLLRVTTSLPGQQGHIRDHQLISYELGDGDEYESNIQVAELNALTAILAVIAFKKRCGFYRDSESELHSLYRIDTNEIINQYGNDEAEDDGPTEADTTGEV</sequence>
<evidence type="ECO:0000259" key="3">
    <source>
        <dbReference type="Pfam" id="PF20590"/>
    </source>
</evidence>
<proteinExistence type="predicted"/>
<dbReference type="KEGG" id="bsd:BLASA_1813"/>
<feature type="region of interest" description="Disordered" evidence="1">
    <location>
        <begin position="391"/>
        <end position="410"/>
    </location>
</feature>
<reference evidence="4 5" key="1">
    <citation type="journal article" date="2012" name="J. Bacteriol.">
        <title>Genome Sequence of Blastococcus saxobsidens DD2, a Stone-Inhabiting Bacterium.</title>
        <authorList>
            <person name="Chouaia B."/>
            <person name="Crotti E."/>
            <person name="Brusetti L."/>
            <person name="Daffonchio D."/>
            <person name="Essoussi I."/>
            <person name="Nouioui I."/>
            <person name="Sbissi I."/>
            <person name="Ghodhbane-Gtari F."/>
            <person name="Gtari M."/>
            <person name="Vacherie B."/>
            <person name="Barbe V."/>
            <person name="Medigue C."/>
            <person name="Gury J."/>
            <person name="Pujic P."/>
            <person name="Normand P."/>
        </authorList>
    </citation>
    <scope>NUCLEOTIDE SEQUENCE [LARGE SCALE GENOMIC DNA]</scope>
    <source>
        <strain evidence="4 5">DD2</strain>
    </source>
</reference>
<keyword evidence="5" id="KW-1185">Reference proteome</keyword>
<dbReference type="GO" id="GO:0008641">
    <property type="term" value="F:ubiquitin-like modifier activating enzyme activity"/>
    <property type="evidence" value="ECO:0007669"/>
    <property type="project" value="InterPro"/>
</dbReference>
<evidence type="ECO:0000313" key="4">
    <source>
        <dbReference type="EMBL" id="CCG02732.1"/>
    </source>
</evidence>
<feature type="compositionally biased region" description="Acidic residues" evidence="1">
    <location>
        <begin position="394"/>
        <end position="410"/>
    </location>
</feature>
<dbReference type="STRING" id="1146883.BLASA_1813"/>
<protein>
    <submittedName>
        <fullName evidence="4">Uncharacterized protein</fullName>
    </submittedName>
</protein>
<evidence type="ECO:0000256" key="1">
    <source>
        <dbReference type="SAM" id="MobiDB-lite"/>
    </source>
</evidence>
<dbReference type="Proteomes" id="UP000007517">
    <property type="component" value="Chromosome"/>
</dbReference>
<dbReference type="InterPro" id="IPR046741">
    <property type="entry name" value="DUF6791"/>
</dbReference>
<dbReference type="SUPFAM" id="SSF69572">
    <property type="entry name" value="Activating enzymes of the ubiquitin-like proteins"/>
    <property type="match status" value="1"/>
</dbReference>
<organism evidence="4 5">
    <name type="scientific">Blastococcus saxobsidens (strain DD2)</name>
    <dbReference type="NCBI Taxonomy" id="1146883"/>
    <lineage>
        <taxon>Bacteria</taxon>
        <taxon>Bacillati</taxon>
        <taxon>Actinomycetota</taxon>
        <taxon>Actinomycetes</taxon>
        <taxon>Geodermatophilales</taxon>
        <taxon>Geodermatophilaceae</taxon>
        <taxon>Blastococcus</taxon>
    </lineage>
</organism>
<dbReference type="Gene3D" id="3.40.50.720">
    <property type="entry name" value="NAD(P)-binding Rossmann-like Domain"/>
    <property type="match status" value="1"/>
</dbReference>
<dbReference type="NCBIfam" id="NF004804">
    <property type="entry name" value="PRK06153.1-3"/>
    <property type="match status" value="1"/>
</dbReference>
<gene>
    <name evidence="4" type="ordered locus">BLASA_1813</name>
</gene>
<dbReference type="AlphaFoldDB" id="H6RP71"/>
<dbReference type="InterPro" id="IPR000594">
    <property type="entry name" value="ThiF_NAD_FAD-bd"/>
</dbReference>
<dbReference type="Pfam" id="PF00899">
    <property type="entry name" value="ThiF"/>
    <property type="match status" value="1"/>
</dbReference>
<dbReference type="RefSeq" id="WP_014375622.1">
    <property type="nucleotide sequence ID" value="NC_016943.1"/>
</dbReference>
<dbReference type="EMBL" id="FO117623">
    <property type="protein sequence ID" value="CCG02732.1"/>
    <property type="molecule type" value="Genomic_DNA"/>
</dbReference>
<dbReference type="InterPro" id="IPR035985">
    <property type="entry name" value="Ubiquitin-activating_enz"/>
</dbReference>
<feature type="domain" description="DUF6791" evidence="3">
    <location>
        <begin position="11"/>
        <end position="160"/>
    </location>
</feature>
<dbReference type="OrthoDB" id="8773615at2"/>
<evidence type="ECO:0000259" key="2">
    <source>
        <dbReference type="Pfam" id="PF00899"/>
    </source>
</evidence>
<evidence type="ECO:0000313" key="5">
    <source>
        <dbReference type="Proteomes" id="UP000007517"/>
    </source>
</evidence>
<dbReference type="NCBIfam" id="NF004805">
    <property type="entry name" value="PRK06153.1-4"/>
    <property type="match status" value="1"/>
</dbReference>
<dbReference type="HOGENOM" id="CLU_058815_0_0_11"/>
<name>H6RP71_BLASD</name>
<dbReference type="Pfam" id="PF20590">
    <property type="entry name" value="DUF6791"/>
    <property type="match status" value="1"/>
</dbReference>
<reference evidence="5" key="2">
    <citation type="submission" date="2012-02" db="EMBL/GenBank/DDBJ databases">
        <title>Complete genome sequence of Blastococcus saxobsidens strain DD2.</title>
        <authorList>
            <person name="Genoscope."/>
        </authorList>
    </citation>
    <scope>NUCLEOTIDE SEQUENCE [LARGE SCALE GENOMIC DNA]</scope>
    <source>
        <strain evidence="5">DD2</strain>
    </source>
</reference>